<dbReference type="GO" id="GO:0004314">
    <property type="term" value="F:[acyl-carrier-protein] S-malonyltransferase activity"/>
    <property type="evidence" value="ECO:0007669"/>
    <property type="project" value="UniProtKB-EC"/>
</dbReference>
<dbReference type="InterPro" id="IPR016035">
    <property type="entry name" value="Acyl_Trfase/lysoPLipase"/>
</dbReference>
<evidence type="ECO:0000313" key="7">
    <source>
        <dbReference type="Proteomes" id="UP000605670"/>
    </source>
</evidence>
<dbReference type="InterPro" id="IPR014043">
    <property type="entry name" value="Acyl_transferase_dom"/>
</dbReference>
<dbReference type="GO" id="GO:0005829">
    <property type="term" value="C:cytosol"/>
    <property type="evidence" value="ECO:0007669"/>
    <property type="project" value="TreeGrafter"/>
</dbReference>
<organism evidence="6 7">
    <name type="scientific">Ornithinimicrobium tianjinense</name>
    <dbReference type="NCBI Taxonomy" id="1195761"/>
    <lineage>
        <taxon>Bacteria</taxon>
        <taxon>Bacillati</taxon>
        <taxon>Actinomycetota</taxon>
        <taxon>Actinomycetes</taxon>
        <taxon>Micrococcales</taxon>
        <taxon>Ornithinimicrobiaceae</taxon>
        <taxon>Ornithinimicrobium</taxon>
    </lineage>
</organism>
<dbReference type="InterPro" id="IPR050858">
    <property type="entry name" value="Mal-CoA-ACP_Trans/PKS_FabD"/>
</dbReference>
<sequence>MLVIVAPGQGSQTPGFLSPWLELPGAQDHLASLSELSGLDLVAHGTTSDAETIKDTAVAQPLIVGAGLLTLAALDLPGGPTGGAVGALAGHSVGEITAAAAAGVLTEEQALVFVRERGRGMAEASALTPTGMSAVVGGDPDEVSAAIESCGLTPANMNSAGQVVAAGTLEQLSSLAAAPPARARVIPLQVAGAFHTHHMSPAVDRLRALAEGMEVSDPGVTLLSNADGAAVTSGREALDRLVSQVSNPVRWDLTMETFAALGVTGMIELSPAGTLVGLAKRALKGVELLALKTPDDLEAARRMVTEHATTTQEDTP</sequence>
<dbReference type="SUPFAM" id="SSF55048">
    <property type="entry name" value="Probable ACP-binding domain of malonyl-CoA ACP transacylase"/>
    <property type="match status" value="1"/>
</dbReference>
<dbReference type="SUPFAM" id="SSF52151">
    <property type="entry name" value="FabD/lysophospholipase-like"/>
    <property type="match status" value="1"/>
</dbReference>
<dbReference type="Gene3D" id="3.40.366.10">
    <property type="entry name" value="Malonyl-Coenzyme A Acyl Carrier Protein, domain 2"/>
    <property type="match status" value="1"/>
</dbReference>
<protein>
    <recommendedName>
        <fullName evidence="1">[acyl-carrier-protein] S-malonyltransferase</fullName>
        <ecNumber evidence="1">2.3.1.39</ecNumber>
    </recommendedName>
</protein>
<dbReference type="Proteomes" id="UP000605670">
    <property type="component" value="Unassembled WGS sequence"/>
</dbReference>
<keyword evidence="2" id="KW-0808">Transferase</keyword>
<comment type="catalytic activity">
    <reaction evidence="4">
        <text>holo-[ACP] + malonyl-CoA = malonyl-[ACP] + CoA</text>
        <dbReference type="Rhea" id="RHEA:41792"/>
        <dbReference type="Rhea" id="RHEA-COMP:9623"/>
        <dbReference type="Rhea" id="RHEA-COMP:9685"/>
        <dbReference type="ChEBI" id="CHEBI:57287"/>
        <dbReference type="ChEBI" id="CHEBI:57384"/>
        <dbReference type="ChEBI" id="CHEBI:64479"/>
        <dbReference type="ChEBI" id="CHEBI:78449"/>
        <dbReference type="EC" id="2.3.1.39"/>
    </reaction>
</comment>
<feature type="domain" description="Malonyl-CoA:ACP transacylase (MAT)" evidence="5">
    <location>
        <begin position="5"/>
        <end position="303"/>
    </location>
</feature>
<dbReference type="EC" id="2.3.1.39" evidence="1"/>
<dbReference type="InterPro" id="IPR001227">
    <property type="entry name" value="Ac_transferase_dom_sf"/>
</dbReference>
<dbReference type="InterPro" id="IPR016036">
    <property type="entry name" value="Malonyl_transacylase_ACP-bd"/>
</dbReference>
<comment type="caution">
    <text evidence="6">The sequence shown here is derived from an EMBL/GenBank/DDBJ whole genome shotgun (WGS) entry which is preliminary data.</text>
</comment>
<evidence type="ECO:0000256" key="2">
    <source>
        <dbReference type="ARBA" id="ARBA00022679"/>
    </source>
</evidence>
<dbReference type="PANTHER" id="PTHR42681:SF1">
    <property type="entry name" value="MALONYL-COA-ACYL CARRIER PROTEIN TRANSACYLASE, MITOCHONDRIAL"/>
    <property type="match status" value="1"/>
</dbReference>
<evidence type="ECO:0000256" key="1">
    <source>
        <dbReference type="ARBA" id="ARBA00013258"/>
    </source>
</evidence>
<dbReference type="RefSeq" id="WP_188429685.1">
    <property type="nucleotide sequence ID" value="NZ_BAABKH010000001.1"/>
</dbReference>
<evidence type="ECO:0000259" key="5">
    <source>
        <dbReference type="SMART" id="SM00827"/>
    </source>
</evidence>
<dbReference type="AlphaFoldDB" id="A0A917BM38"/>
<dbReference type="Pfam" id="PF00698">
    <property type="entry name" value="Acyl_transf_1"/>
    <property type="match status" value="1"/>
</dbReference>
<gene>
    <name evidence="6" type="ORF">GCM10011366_16100</name>
</gene>
<dbReference type="GO" id="GO:0006633">
    <property type="term" value="P:fatty acid biosynthetic process"/>
    <property type="evidence" value="ECO:0007669"/>
    <property type="project" value="TreeGrafter"/>
</dbReference>
<dbReference type="EMBL" id="BMEM01000002">
    <property type="protein sequence ID" value="GGF49004.1"/>
    <property type="molecule type" value="Genomic_DNA"/>
</dbReference>
<reference evidence="6" key="2">
    <citation type="submission" date="2020-09" db="EMBL/GenBank/DDBJ databases">
        <authorList>
            <person name="Sun Q."/>
            <person name="Zhou Y."/>
        </authorList>
    </citation>
    <scope>NUCLEOTIDE SEQUENCE</scope>
    <source>
        <strain evidence="6">CGMCC 1.12160</strain>
    </source>
</reference>
<evidence type="ECO:0000256" key="4">
    <source>
        <dbReference type="ARBA" id="ARBA00048462"/>
    </source>
</evidence>
<evidence type="ECO:0000256" key="3">
    <source>
        <dbReference type="ARBA" id="ARBA00023315"/>
    </source>
</evidence>
<keyword evidence="3" id="KW-0012">Acyltransferase</keyword>
<proteinExistence type="predicted"/>
<dbReference type="SMART" id="SM00827">
    <property type="entry name" value="PKS_AT"/>
    <property type="match status" value="1"/>
</dbReference>
<reference evidence="6" key="1">
    <citation type="journal article" date="2014" name="Int. J. Syst. Evol. Microbiol.">
        <title>Complete genome sequence of Corynebacterium casei LMG S-19264T (=DSM 44701T), isolated from a smear-ripened cheese.</title>
        <authorList>
            <consortium name="US DOE Joint Genome Institute (JGI-PGF)"/>
            <person name="Walter F."/>
            <person name="Albersmeier A."/>
            <person name="Kalinowski J."/>
            <person name="Ruckert C."/>
        </authorList>
    </citation>
    <scope>NUCLEOTIDE SEQUENCE</scope>
    <source>
        <strain evidence="6">CGMCC 1.12160</strain>
    </source>
</reference>
<name>A0A917BM38_9MICO</name>
<dbReference type="PANTHER" id="PTHR42681">
    <property type="entry name" value="MALONYL-COA-ACYL CARRIER PROTEIN TRANSACYLASE, MITOCHONDRIAL"/>
    <property type="match status" value="1"/>
</dbReference>
<keyword evidence="7" id="KW-1185">Reference proteome</keyword>
<evidence type="ECO:0000313" key="6">
    <source>
        <dbReference type="EMBL" id="GGF49004.1"/>
    </source>
</evidence>
<accession>A0A917BM38</accession>
<dbReference type="Gene3D" id="3.30.70.250">
    <property type="entry name" value="Malonyl-CoA ACP transacylase, ACP-binding"/>
    <property type="match status" value="1"/>
</dbReference>